<accession>A0AAU9E8S1</accession>
<dbReference type="Proteomes" id="UP001321786">
    <property type="component" value="Chromosome"/>
</dbReference>
<dbReference type="InterPro" id="IPR003749">
    <property type="entry name" value="ThiS/MoaD-like"/>
</dbReference>
<reference evidence="1 2" key="1">
    <citation type="submission" date="2023-08" db="EMBL/GenBank/DDBJ databases">
        <title>Helicovermis profunda gen. nov., sp. nov., a novel mesophilic, fermentative bacterium within the Bacillota from a deep-sea hydrothermal vent chimney.</title>
        <authorList>
            <person name="Miyazaki U."/>
            <person name="Mizutani D."/>
            <person name="Hashimoto Y."/>
            <person name="Tame A."/>
            <person name="Sawayama S."/>
            <person name="Miyazaki J."/>
            <person name="Takai K."/>
            <person name="Nakagawa S."/>
        </authorList>
    </citation>
    <scope>NUCLEOTIDE SEQUENCE [LARGE SCALE GENOMIC DNA]</scope>
    <source>
        <strain evidence="1 2">S502</strain>
    </source>
</reference>
<protein>
    <submittedName>
        <fullName evidence="1">MoaD/ThiS family protein</fullName>
    </submittedName>
</protein>
<dbReference type="SUPFAM" id="SSF54285">
    <property type="entry name" value="MoaD/ThiS"/>
    <property type="match status" value="1"/>
</dbReference>
<dbReference type="KEGG" id="hprf:HLPR_21790"/>
<dbReference type="EMBL" id="AP028654">
    <property type="protein sequence ID" value="BEP29848.1"/>
    <property type="molecule type" value="Genomic_DNA"/>
</dbReference>
<dbReference type="AlphaFoldDB" id="A0AAU9E8S1"/>
<keyword evidence="2" id="KW-1185">Reference proteome</keyword>
<dbReference type="Gene3D" id="3.10.20.30">
    <property type="match status" value="1"/>
</dbReference>
<dbReference type="CDD" id="cd17040">
    <property type="entry name" value="Ubl_MoaD_like"/>
    <property type="match status" value="1"/>
</dbReference>
<dbReference type="InterPro" id="IPR012675">
    <property type="entry name" value="Beta-grasp_dom_sf"/>
</dbReference>
<dbReference type="Pfam" id="PF02597">
    <property type="entry name" value="ThiS"/>
    <property type="match status" value="1"/>
</dbReference>
<evidence type="ECO:0000313" key="2">
    <source>
        <dbReference type="Proteomes" id="UP001321786"/>
    </source>
</evidence>
<organism evidence="1 2">
    <name type="scientific">Helicovermis profundi</name>
    <dbReference type="NCBI Taxonomy" id="3065157"/>
    <lineage>
        <taxon>Bacteria</taxon>
        <taxon>Bacillati</taxon>
        <taxon>Bacillota</taxon>
        <taxon>Clostridia</taxon>
        <taxon>Helicovermis</taxon>
    </lineage>
</organism>
<dbReference type="RefSeq" id="WP_338535459.1">
    <property type="nucleotide sequence ID" value="NZ_AP028654.1"/>
</dbReference>
<dbReference type="InterPro" id="IPR016155">
    <property type="entry name" value="Mopterin_synth/thiamin_S_b"/>
</dbReference>
<proteinExistence type="predicted"/>
<name>A0AAU9E8S1_9FIRM</name>
<gene>
    <name evidence="1" type="ORF">HLPR_21790</name>
</gene>
<sequence length="74" mass="8406">MKIEIRLFATFRQGRFKTKVKEFDSEIKVTDVLEYLNISKDDVAILLINGRDGKFNSLLEDEDKVSLFPPVGGG</sequence>
<evidence type="ECO:0000313" key="1">
    <source>
        <dbReference type="EMBL" id="BEP29848.1"/>
    </source>
</evidence>